<dbReference type="AlphaFoldDB" id="A0A7V6A5J4"/>
<keyword evidence="1" id="KW-0732">Signal</keyword>
<accession>A0A7V6A5J4</accession>
<evidence type="ECO:0000313" key="2">
    <source>
        <dbReference type="EMBL" id="HHS30590.1"/>
    </source>
</evidence>
<dbReference type="EMBL" id="DTGR01000201">
    <property type="protein sequence ID" value="HHS30590.1"/>
    <property type="molecule type" value="Genomic_DNA"/>
</dbReference>
<reference evidence="2" key="1">
    <citation type="journal article" date="2020" name="mSystems">
        <title>Genome- and Community-Level Interaction Insights into Carbon Utilization and Element Cycling Functions of Hydrothermarchaeota in Hydrothermal Sediment.</title>
        <authorList>
            <person name="Zhou Z."/>
            <person name="Liu Y."/>
            <person name="Xu W."/>
            <person name="Pan J."/>
            <person name="Luo Z.H."/>
            <person name="Li M."/>
        </authorList>
    </citation>
    <scope>NUCLEOTIDE SEQUENCE [LARGE SCALE GENOMIC DNA]</scope>
    <source>
        <strain evidence="2">SpSt-767</strain>
    </source>
</reference>
<sequence length="80" mass="8570">MEKKTDVLLLAMFFGVMAFCLVARAAAGREPQAGMNIGNVSFSAPITAEDAAYLGLSGQTPFTLRDIKSPYVVIESMHTT</sequence>
<organism evidence="2">
    <name type="scientific">Desulfobacca acetoxidans</name>
    <dbReference type="NCBI Taxonomy" id="60893"/>
    <lineage>
        <taxon>Bacteria</taxon>
        <taxon>Pseudomonadati</taxon>
        <taxon>Thermodesulfobacteriota</taxon>
        <taxon>Desulfobaccia</taxon>
        <taxon>Desulfobaccales</taxon>
        <taxon>Desulfobaccaceae</taxon>
        <taxon>Desulfobacca</taxon>
    </lineage>
</organism>
<feature type="chain" id="PRO_5031488529" evidence="1">
    <location>
        <begin position="26"/>
        <end position="80"/>
    </location>
</feature>
<gene>
    <name evidence="2" type="ORF">ENV52_12930</name>
</gene>
<evidence type="ECO:0000256" key="1">
    <source>
        <dbReference type="SAM" id="SignalP"/>
    </source>
</evidence>
<name>A0A7V6A5J4_9BACT</name>
<feature type="signal peptide" evidence="1">
    <location>
        <begin position="1"/>
        <end position="25"/>
    </location>
</feature>
<protein>
    <submittedName>
        <fullName evidence="2">Uncharacterized protein</fullName>
    </submittedName>
</protein>
<proteinExistence type="predicted"/>
<comment type="caution">
    <text evidence="2">The sequence shown here is derived from an EMBL/GenBank/DDBJ whole genome shotgun (WGS) entry which is preliminary data.</text>
</comment>